<dbReference type="EMBL" id="QWKP01000216">
    <property type="protein sequence ID" value="RHA38199.1"/>
    <property type="molecule type" value="Genomic_DNA"/>
</dbReference>
<dbReference type="OrthoDB" id="9815677at2"/>
<dbReference type="PANTHER" id="PTHR12598">
    <property type="entry name" value="COPPER HOMEOSTASIS PROTEIN CUTC"/>
    <property type="match status" value="1"/>
</dbReference>
<name>A0A413RIN5_9CELL</name>
<reference evidence="3 4" key="1">
    <citation type="submission" date="2018-08" db="EMBL/GenBank/DDBJ databases">
        <title>Cellulomonas rhizosphaerae sp. nov., a novel actinomycete isolated from soil.</title>
        <authorList>
            <person name="Tian Y."/>
        </authorList>
    </citation>
    <scope>NUCLEOTIDE SEQUENCE [LARGE SCALE GENOMIC DNA]</scope>
    <source>
        <strain evidence="3 4">NEAU-TCZ24</strain>
    </source>
</reference>
<proteinExistence type="inferred from homology"/>
<evidence type="ECO:0000313" key="3">
    <source>
        <dbReference type="EMBL" id="RHA38199.1"/>
    </source>
</evidence>
<dbReference type="GO" id="GO:0005737">
    <property type="term" value="C:cytoplasm"/>
    <property type="evidence" value="ECO:0007669"/>
    <property type="project" value="UniProtKB-SubCell"/>
</dbReference>
<gene>
    <name evidence="2" type="primary">cutC</name>
    <name evidence="3" type="ORF">D1825_14975</name>
</gene>
<dbReference type="AlphaFoldDB" id="A0A413RIN5"/>
<dbReference type="InterPro" id="IPR005627">
    <property type="entry name" value="CutC-like"/>
</dbReference>
<sequence>MTALELAVTDLAGLRVALDLGMDRVELCGALEVGGVTPSLSLAAAAVALAAGSGLGVHPIIRARAGGFTYDDDEVAVMVADVRRLVDLGVDGVVVGVLRDGGVDLAALAALREAAGGVPLTFHRAVDAVTDPDVLDVLADAGVTRVLTAGGTDVTAGLPALRALSARPGRRVQVMAGGGVTEANLVSVLEAGVDAVHFSAGARVFDPSAEAGAYGAHQVTDPARARALVELARSHVAGH</sequence>
<dbReference type="HAMAP" id="MF_00795">
    <property type="entry name" value="CutC"/>
    <property type="match status" value="1"/>
</dbReference>
<comment type="caution">
    <text evidence="3">The sequence shown here is derived from an EMBL/GenBank/DDBJ whole genome shotgun (WGS) entry which is preliminary data.</text>
</comment>
<dbReference type="Proteomes" id="UP000283374">
    <property type="component" value="Unassembled WGS sequence"/>
</dbReference>
<keyword evidence="2" id="KW-0963">Cytoplasm</keyword>
<comment type="caution">
    <text evidence="2">Once thought to be involved in copper homeostasis, experiments in E.coli have shown this is not the case.</text>
</comment>
<dbReference type="RefSeq" id="WP_118768212.1">
    <property type="nucleotide sequence ID" value="NZ_QWKP01000216.1"/>
</dbReference>
<evidence type="ECO:0000256" key="1">
    <source>
        <dbReference type="ARBA" id="ARBA00007768"/>
    </source>
</evidence>
<evidence type="ECO:0000256" key="2">
    <source>
        <dbReference type="HAMAP-Rule" id="MF_00795"/>
    </source>
</evidence>
<dbReference type="Gene3D" id="3.20.20.380">
    <property type="entry name" value="Copper homeostasis (CutC) domain"/>
    <property type="match status" value="1"/>
</dbReference>
<dbReference type="GO" id="GO:0005507">
    <property type="term" value="F:copper ion binding"/>
    <property type="evidence" value="ECO:0007669"/>
    <property type="project" value="TreeGrafter"/>
</dbReference>
<dbReference type="InterPro" id="IPR036822">
    <property type="entry name" value="CutC-like_dom_sf"/>
</dbReference>
<comment type="subcellular location">
    <subcellularLocation>
        <location evidence="2">Cytoplasm</location>
    </subcellularLocation>
</comment>
<dbReference type="SUPFAM" id="SSF110395">
    <property type="entry name" value="CutC-like"/>
    <property type="match status" value="1"/>
</dbReference>
<protein>
    <recommendedName>
        <fullName evidence="2">PF03932 family protein CutC</fullName>
    </recommendedName>
</protein>
<organism evidence="3 4">
    <name type="scientific">Cellulomonas rhizosphaerae</name>
    <dbReference type="NCBI Taxonomy" id="2293719"/>
    <lineage>
        <taxon>Bacteria</taxon>
        <taxon>Bacillati</taxon>
        <taxon>Actinomycetota</taxon>
        <taxon>Actinomycetes</taxon>
        <taxon>Micrococcales</taxon>
        <taxon>Cellulomonadaceae</taxon>
        <taxon>Cellulomonas</taxon>
    </lineage>
</organism>
<keyword evidence="4" id="KW-1185">Reference proteome</keyword>
<dbReference type="PANTHER" id="PTHR12598:SF0">
    <property type="entry name" value="COPPER HOMEOSTASIS PROTEIN CUTC HOMOLOG"/>
    <property type="match status" value="1"/>
</dbReference>
<accession>A0A413RIN5</accession>
<comment type="similarity">
    <text evidence="1 2">Belongs to the CutC family.</text>
</comment>
<evidence type="ECO:0000313" key="4">
    <source>
        <dbReference type="Proteomes" id="UP000283374"/>
    </source>
</evidence>
<dbReference type="Pfam" id="PF03932">
    <property type="entry name" value="CutC"/>
    <property type="match status" value="1"/>
</dbReference>